<sequence>MGTQDAVTARDAVLTRDGAGTRGRASGEVLLGLALFGLYSLVAMLPEQVREHAARRRGEMVLGLERALHLDLEPALNGWLAARPVWRVLADYEYATTYVAATLAVLVWLYVRHPERYRTARNAFVTLNVAAIACFALFPVMPPRFLGDLGFVDTVRLGRTWGSWGSPLIEHADRFAAVPSLHMAWTLWAGVELARARAPRPVRALNGAHIAVTAYVIVATANHYVLDAVAAVPLVALSVLTAGRLAARPAAAERVPAQDAFFLAVESAAAPQHAGGVIMLDTSRRALGRLDLVRLIGDRLDRLPRFRQRLADRGRWRRPVWLDHPAVDWSWHVTERTVDGMAGLRAMIAEIQAEPLPRDRPLWRMILVAGAAPGRTTLVFLMHHVVADGVGVVAQAISLMEPAAPGRPGGRGPAAPPRRRVREALAGAVGLAQLAADGGAGAAPRLPSAGTAGRRFGTLRIPLAEPREIARRYGARVSDVVMCAVAGALQRTVRFPAGTPPRECRVAVPLMMRAPGEGMEGNHTTAVMVDLPIGAMPERERLALIARRSRVLRSGTRALAAWFVMRQVGRLMPGPLHARFARAVYGGRFLQGIVSSLPASGERMLLTGVPVTGVYPVVPLAPGAPLAVAALGVDGELCFGICADTGLVDDADALTAGVRDVIRELRDG</sequence>
<dbReference type="GO" id="GO:0045017">
    <property type="term" value="P:glycerolipid biosynthetic process"/>
    <property type="evidence" value="ECO:0007669"/>
    <property type="project" value="InterPro"/>
</dbReference>
<dbReference type="Pfam" id="PF03007">
    <property type="entry name" value="WS_DGAT_cat"/>
    <property type="match status" value="1"/>
</dbReference>
<evidence type="ECO:0000256" key="1">
    <source>
        <dbReference type="ARBA" id="ARBA00004141"/>
    </source>
</evidence>
<dbReference type="Proteomes" id="UP000501240">
    <property type="component" value="Chromosome"/>
</dbReference>
<dbReference type="Pfam" id="PF14378">
    <property type="entry name" value="PAP2_3"/>
    <property type="match status" value="1"/>
</dbReference>
<evidence type="ECO:0000259" key="6">
    <source>
        <dbReference type="Pfam" id="PF03007"/>
    </source>
</evidence>
<accession>A0A7D4A534</accession>
<organism evidence="9 10">
    <name type="scientific">Actinomadura verrucosospora</name>
    <dbReference type="NCBI Taxonomy" id="46165"/>
    <lineage>
        <taxon>Bacteria</taxon>
        <taxon>Bacillati</taxon>
        <taxon>Actinomycetota</taxon>
        <taxon>Actinomycetes</taxon>
        <taxon>Streptosporangiales</taxon>
        <taxon>Thermomonosporaceae</taxon>
        <taxon>Actinomadura</taxon>
    </lineage>
</organism>
<proteinExistence type="predicted"/>
<evidence type="ECO:0000259" key="8">
    <source>
        <dbReference type="Pfam" id="PF14378"/>
    </source>
</evidence>
<evidence type="ECO:0000259" key="7">
    <source>
        <dbReference type="Pfam" id="PF06974"/>
    </source>
</evidence>
<feature type="domain" description="O-acyltransferase WSD1-like N-terminal" evidence="6">
    <location>
        <begin position="257"/>
        <end position="425"/>
    </location>
</feature>
<dbReference type="AlphaFoldDB" id="A0A7D4A534"/>
<evidence type="ECO:0000256" key="2">
    <source>
        <dbReference type="ARBA" id="ARBA00022692"/>
    </source>
</evidence>
<evidence type="ECO:0000256" key="4">
    <source>
        <dbReference type="ARBA" id="ARBA00023136"/>
    </source>
</evidence>
<comment type="subcellular location">
    <subcellularLocation>
        <location evidence="1">Membrane</location>
        <topology evidence="1">Multi-pass membrane protein</topology>
    </subcellularLocation>
</comment>
<dbReference type="SUPFAM" id="SSF52777">
    <property type="entry name" value="CoA-dependent acyltransferases"/>
    <property type="match status" value="1"/>
</dbReference>
<feature type="transmembrane region" description="Helical" evidence="5">
    <location>
        <begin position="29"/>
        <end position="46"/>
    </location>
</feature>
<dbReference type="RefSeq" id="WP_173095243.1">
    <property type="nucleotide sequence ID" value="NZ_CP053892.1"/>
</dbReference>
<dbReference type="InterPro" id="IPR023213">
    <property type="entry name" value="CAT-like_dom_sf"/>
</dbReference>
<protein>
    <submittedName>
        <fullName evidence="9">Putative PAP2 superfamily protein</fullName>
    </submittedName>
</protein>
<reference evidence="9 10" key="1">
    <citation type="submission" date="2020-05" db="EMBL/GenBank/DDBJ databases">
        <title>Actinomadura verrucosospora NRRL-B18236 (PFL_A860) Genome sequencing and assembly.</title>
        <authorList>
            <person name="Samborskyy M."/>
        </authorList>
    </citation>
    <scope>NUCLEOTIDE SEQUENCE [LARGE SCALE GENOMIC DNA]</scope>
    <source>
        <strain evidence="9 10">NRRL:B18236</strain>
    </source>
</reference>
<evidence type="ECO:0000256" key="5">
    <source>
        <dbReference type="SAM" id="Phobius"/>
    </source>
</evidence>
<keyword evidence="10" id="KW-1185">Reference proteome</keyword>
<evidence type="ECO:0000256" key="3">
    <source>
        <dbReference type="ARBA" id="ARBA00022989"/>
    </source>
</evidence>
<dbReference type="GO" id="GO:0016020">
    <property type="term" value="C:membrane"/>
    <property type="evidence" value="ECO:0007669"/>
    <property type="project" value="UniProtKB-SubCell"/>
</dbReference>
<feature type="transmembrane region" description="Helical" evidence="5">
    <location>
        <begin position="123"/>
        <end position="141"/>
    </location>
</feature>
<dbReference type="CDD" id="cd03386">
    <property type="entry name" value="PAP2_Aur1_like"/>
    <property type="match status" value="1"/>
</dbReference>
<dbReference type="InterPro" id="IPR004255">
    <property type="entry name" value="O-acyltransferase_WSD1_N"/>
</dbReference>
<feature type="domain" description="O-acyltransferase WSD1 C-terminal" evidence="7">
    <location>
        <begin position="521"/>
        <end position="665"/>
    </location>
</feature>
<dbReference type="InterPro" id="IPR009721">
    <property type="entry name" value="O-acyltransferase_WSD1_C"/>
</dbReference>
<dbReference type="PANTHER" id="PTHR31310">
    <property type="match status" value="1"/>
</dbReference>
<dbReference type="EMBL" id="CP053892">
    <property type="protein sequence ID" value="QKG20887.1"/>
    <property type="molecule type" value="Genomic_DNA"/>
</dbReference>
<name>A0A7D4A534_ACTVE</name>
<dbReference type="InterPro" id="IPR026841">
    <property type="entry name" value="Aur1/Ipt1"/>
</dbReference>
<evidence type="ECO:0000313" key="9">
    <source>
        <dbReference type="EMBL" id="QKG20887.1"/>
    </source>
</evidence>
<keyword evidence="3 5" id="KW-1133">Transmembrane helix</keyword>
<dbReference type="InterPro" id="IPR052185">
    <property type="entry name" value="IPC_Synthase-Related"/>
</dbReference>
<dbReference type="GO" id="GO:0004144">
    <property type="term" value="F:diacylglycerol O-acyltransferase activity"/>
    <property type="evidence" value="ECO:0007669"/>
    <property type="project" value="InterPro"/>
</dbReference>
<dbReference type="PANTHER" id="PTHR31310:SF7">
    <property type="entry name" value="PA-PHOSPHATASE RELATED-FAMILY PROTEIN DDB_G0268928"/>
    <property type="match status" value="1"/>
</dbReference>
<gene>
    <name evidence="9" type="ORF">ACTIVE_2525</name>
</gene>
<dbReference type="Gene3D" id="3.30.559.10">
    <property type="entry name" value="Chloramphenicol acetyltransferase-like domain"/>
    <property type="match status" value="1"/>
</dbReference>
<keyword evidence="2 5" id="KW-0812">Transmembrane</keyword>
<feature type="domain" description="Inositolphosphotransferase Aur1/Ipt1" evidence="8">
    <location>
        <begin position="61"/>
        <end position="240"/>
    </location>
</feature>
<keyword evidence="4 5" id="KW-0472">Membrane</keyword>
<dbReference type="Pfam" id="PF06974">
    <property type="entry name" value="WS_DGAT_C"/>
    <property type="match status" value="1"/>
</dbReference>
<evidence type="ECO:0000313" key="10">
    <source>
        <dbReference type="Proteomes" id="UP000501240"/>
    </source>
</evidence>
<feature type="transmembrane region" description="Helical" evidence="5">
    <location>
        <begin position="94"/>
        <end position="111"/>
    </location>
</feature>